<accession>A0A1H6YW30</accession>
<dbReference type="EMBL" id="FNZK01000007">
    <property type="protein sequence ID" value="SEJ41500.1"/>
    <property type="molecule type" value="Genomic_DNA"/>
</dbReference>
<dbReference type="AlphaFoldDB" id="A0A1H6YW30"/>
<evidence type="ECO:0000313" key="2">
    <source>
        <dbReference type="Proteomes" id="UP000199662"/>
    </source>
</evidence>
<gene>
    <name evidence="1" type="ORF">SAMN05660742_10739</name>
</gene>
<organism evidence="1 2">
    <name type="scientific">Propionispira arboris</name>
    <dbReference type="NCBI Taxonomy" id="84035"/>
    <lineage>
        <taxon>Bacteria</taxon>
        <taxon>Bacillati</taxon>
        <taxon>Bacillota</taxon>
        <taxon>Negativicutes</taxon>
        <taxon>Selenomonadales</taxon>
        <taxon>Selenomonadaceae</taxon>
        <taxon>Propionispira</taxon>
    </lineage>
</organism>
<protein>
    <submittedName>
        <fullName evidence="1">Uncharacterized protein</fullName>
    </submittedName>
</protein>
<dbReference type="RefSeq" id="WP_019552913.1">
    <property type="nucleotide sequence ID" value="NZ_FNZK01000007.1"/>
</dbReference>
<reference evidence="2" key="1">
    <citation type="submission" date="2016-10" db="EMBL/GenBank/DDBJ databases">
        <authorList>
            <person name="Varghese N."/>
            <person name="Submissions S."/>
        </authorList>
    </citation>
    <scope>NUCLEOTIDE SEQUENCE [LARGE SCALE GENOMIC DNA]</scope>
    <source>
        <strain evidence="2">DSM 2179</strain>
    </source>
</reference>
<sequence>MSVMVAAELKVGTIYGDTMNQEYVYMPASEIGLAEPVCIFEKSAVRQDISLTEALTLVRKLSLKPACHPRFGRSSC</sequence>
<evidence type="ECO:0000313" key="1">
    <source>
        <dbReference type="EMBL" id="SEJ41500.1"/>
    </source>
</evidence>
<name>A0A1H6YW30_9FIRM</name>
<proteinExistence type="predicted"/>
<dbReference type="Proteomes" id="UP000199662">
    <property type="component" value="Unassembled WGS sequence"/>
</dbReference>
<dbReference type="STRING" id="84035.SAMN05660742_10739"/>
<keyword evidence="2" id="KW-1185">Reference proteome</keyword>